<dbReference type="InterPro" id="IPR018704">
    <property type="entry name" value="SecYEG/CpoB_TPR"/>
</dbReference>
<dbReference type="Proteomes" id="UP001614264">
    <property type="component" value="Unassembled WGS sequence"/>
</dbReference>
<gene>
    <name evidence="7" type="ORF">AB4829_20870</name>
</gene>
<name>A0ABW8BEY0_9ACTN</name>
<dbReference type="InterPro" id="IPR051012">
    <property type="entry name" value="CellSynth/LPSAsmb/PSIAsmb"/>
</dbReference>
<dbReference type="PROSITE" id="PS50005">
    <property type="entry name" value="TPR"/>
    <property type="match status" value="1"/>
</dbReference>
<dbReference type="SMART" id="SM00028">
    <property type="entry name" value="TPR"/>
    <property type="match status" value="5"/>
</dbReference>
<evidence type="ECO:0000313" key="8">
    <source>
        <dbReference type="Proteomes" id="UP001614264"/>
    </source>
</evidence>
<dbReference type="Gene3D" id="1.25.40.10">
    <property type="entry name" value="Tetratricopeptide repeat domain"/>
    <property type="match status" value="4"/>
</dbReference>
<keyword evidence="4" id="KW-0175">Coiled coil</keyword>
<dbReference type="SUPFAM" id="SSF48452">
    <property type="entry name" value="TPR-like"/>
    <property type="match status" value="3"/>
</dbReference>
<dbReference type="PANTHER" id="PTHR45586">
    <property type="entry name" value="TPR REPEAT-CONTAINING PROTEIN PA4667"/>
    <property type="match status" value="1"/>
</dbReference>
<evidence type="ECO:0000256" key="3">
    <source>
        <dbReference type="PROSITE-ProRule" id="PRU00339"/>
    </source>
</evidence>
<feature type="coiled-coil region" evidence="4">
    <location>
        <begin position="1080"/>
        <end position="1107"/>
    </location>
</feature>
<dbReference type="Gene3D" id="2.40.10.10">
    <property type="entry name" value="Trypsin-like serine proteases"/>
    <property type="match status" value="1"/>
</dbReference>
<reference evidence="7 8" key="1">
    <citation type="submission" date="2024-07" db="EMBL/GenBank/DDBJ databases">
        <title>Whole genome sequencing of Prodigiosin pigment-producing Streptomyces salinarius isolated from rhizosphere soil of Arachis hypogaea.</title>
        <authorList>
            <person name="Vidhya A."/>
            <person name="Ramya S."/>
        </authorList>
    </citation>
    <scope>NUCLEOTIDE SEQUENCE [LARGE SCALE GENOMIC DNA]</scope>
    <source>
        <strain evidence="7 8">VRMG2420</strain>
    </source>
</reference>
<comment type="caution">
    <text evidence="7">The sequence shown here is derived from an EMBL/GenBank/DDBJ whole genome shotgun (WGS) entry which is preliminary data.</text>
</comment>
<feature type="region of interest" description="Disordered" evidence="5">
    <location>
        <begin position="1507"/>
        <end position="1530"/>
    </location>
</feature>
<evidence type="ECO:0000256" key="2">
    <source>
        <dbReference type="ARBA" id="ARBA00022803"/>
    </source>
</evidence>
<dbReference type="Pfam" id="PF09976">
    <property type="entry name" value="TPR_21"/>
    <property type="match status" value="1"/>
</dbReference>
<keyword evidence="8" id="KW-1185">Reference proteome</keyword>
<dbReference type="PANTHER" id="PTHR45586:SF1">
    <property type="entry name" value="LIPOPOLYSACCHARIDE ASSEMBLY PROTEIN B"/>
    <property type="match status" value="1"/>
</dbReference>
<evidence type="ECO:0000259" key="6">
    <source>
        <dbReference type="Pfam" id="PF09976"/>
    </source>
</evidence>
<evidence type="ECO:0000313" key="7">
    <source>
        <dbReference type="EMBL" id="MFI7873042.1"/>
    </source>
</evidence>
<accession>A0ABW8BEY0</accession>
<keyword evidence="1" id="KW-0677">Repeat</keyword>
<sequence>MSLGREQPPWLVSIRREGADGPAHGVGVLCGPRHVLTCAHVIGRAAQPPDGPVWVRFQHVRHEEAIGATVLPGGWHPAAESRTGDVAVLELAGDPPSGARPAPLCTTADGIWNHRFRAYGYPKRHAHGGVPVRGEIVDHAGEEWLLLEPRAGWAPEAGFSGAPVWDEDGDGVVGILNARERSGDTGVSGSGTAYAIKTEALLRYWPPLAGQVRAQAEDRLRARLESRLALPLTVSGDLPSVGEVDPYHIGVTPSTYSGRRTEDGRVDPYVQRQGPDALLEEALDTMLSDAPEGVRLLLLAGPSKSGKSRTLFELLRRRMPRARLLVPAADRTAPGDLSRLRLPAGGDRVVVWLDELDHYLRPGGLDVQVLERFARQDPPVVVVASMTSIQRQALFDRADDQGRVARSVLRRARQVELPQRLTDEELEAAARHYPGEDFAARGIGQVLVAAPELERRLTDGFDSCPAGWAVTRAATDRRRMGLRGAVPEDVLFRLFRAYLSDAHPSLDADEAAFRAGLAWAREPVAGQIALLHPDRPLVRPDPEDIAPADGPAQRSYAVFPYVPDYLDARTEDPGAAVPDFAWQIALNGGASGGADRSGPRATAGALSNDLLTVAVTAVARNEFEVAVAALRRVRQVGEDSDDAAWAAVMLGQLELAGGEFARGVESLEAALGSGVPDVVPLAQVELGGVLIASDLARAGRLLRAAMDCGNPQLALMARVSYSGLLILQGRHERALSLLEEVLAAGDDEVAGLAQARLGGMLVGEGAPASLGGAPRQGPAAGGPELLRTRPAGADDLPVPEAAPWVLSRTMDASVTAPIAELARTNMSWLLVNQGKLDQAERLLREVMANGHPLAAPLARAGLGDLFVECDRWDEARELLEGALDDPAPPVWPLAQVALGRLLVSGDTDQERGAELLREVVRSGHPAHAPRAAHVLGSWHATHQRVERAEYRLDQAVGSGHPDWAPAAQLVLAQLAARQGDTDRARRILTEVADGPWPNAPYAMDQLGDLLAELGRYDEAEAAYRRAVDSGHEHWSPLARIDLALMLVGTADPDDPDDVAAFTGLLAEAADSGHPGQGPRAQELLGELLALLERYEEAEAAYRRAIDSGHEHWSPLARIHLALMLSDFVDAEAPRGFAAVADLLVESMGAPHPALATWARALLGQVRVAEGDRPEGLRLMRSAVAADVPLSSDAARLFLATELLAGDEEAAEPEAAELLEQAARGEASDISEAARTLLGTLRLRQGDHPAARRLLTDASGAVTEEALAGSYLDRGEYLLELGRIDLAAELLRTVLDMNVRDTSARAGLLLGMTRLAQRSLGEARELLAAAVASGNPAVEPPARRYLGSTLAQLGRPEEAEETLLPLAAAEDAPERPQALLLLARLAVVTGRHGAASERFEQVLAAGHPDTEDEARLAYAQLLRETGRWDRLAELLSVPVDARPVPQDTRPALGSPAPHPVAPVLTSLVLTLLGDIASCEQGWHEARHWYHRALDAADQDRAHARARAGLDALSRPPLSRGAAGRRAGGRPR</sequence>
<dbReference type="Pfam" id="PF13432">
    <property type="entry name" value="TPR_16"/>
    <property type="match status" value="4"/>
</dbReference>
<evidence type="ECO:0000256" key="4">
    <source>
        <dbReference type="SAM" id="Coils"/>
    </source>
</evidence>
<organism evidence="7 8">
    <name type="scientific">Streptomyces salinarius</name>
    <dbReference type="NCBI Taxonomy" id="2762598"/>
    <lineage>
        <taxon>Bacteria</taxon>
        <taxon>Bacillati</taxon>
        <taxon>Actinomycetota</taxon>
        <taxon>Actinomycetes</taxon>
        <taxon>Kitasatosporales</taxon>
        <taxon>Streptomycetaceae</taxon>
        <taxon>Streptomyces</taxon>
    </lineage>
</organism>
<dbReference type="InterPro" id="IPR043504">
    <property type="entry name" value="Peptidase_S1_PA_chymotrypsin"/>
</dbReference>
<dbReference type="RefSeq" id="WP_399593543.1">
    <property type="nucleotide sequence ID" value="NZ_JBITPR010000045.1"/>
</dbReference>
<dbReference type="InterPro" id="IPR011990">
    <property type="entry name" value="TPR-like_helical_dom_sf"/>
</dbReference>
<feature type="domain" description="Ancillary SecYEG translocon subunit/Cell division coordinator CpoB TPR" evidence="6">
    <location>
        <begin position="924"/>
        <end position="1039"/>
    </location>
</feature>
<dbReference type="InterPro" id="IPR009003">
    <property type="entry name" value="Peptidase_S1_PA"/>
</dbReference>
<dbReference type="EMBL" id="JBITPR010000045">
    <property type="protein sequence ID" value="MFI7873042.1"/>
    <property type="molecule type" value="Genomic_DNA"/>
</dbReference>
<proteinExistence type="predicted"/>
<protein>
    <submittedName>
        <fullName evidence="7">Tetratricopeptide repeat protein</fullName>
    </submittedName>
</protein>
<dbReference type="SUPFAM" id="SSF50494">
    <property type="entry name" value="Trypsin-like serine proteases"/>
    <property type="match status" value="1"/>
</dbReference>
<evidence type="ECO:0000256" key="1">
    <source>
        <dbReference type="ARBA" id="ARBA00022737"/>
    </source>
</evidence>
<evidence type="ECO:0000256" key="5">
    <source>
        <dbReference type="SAM" id="MobiDB-lite"/>
    </source>
</evidence>
<dbReference type="Pfam" id="PF13365">
    <property type="entry name" value="Trypsin_2"/>
    <property type="match status" value="1"/>
</dbReference>
<feature type="repeat" description="TPR" evidence="3">
    <location>
        <begin position="1000"/>
        <end position="1033"/>
    </location>
</feature>
<dbReference type="InterPro" id="IPR019734">
    <property type="entry name" value="TPR_rpt"/>
</dbReference>
<keyword evidence="2 3" id="KW-0802">TPR repeat</keyword>